<evidence type="ECO:0000313" key="2">
    <source>
        <dbReference type="Proteomes" id="UP000183639"/>
    </source>
</evidence>
<sequence length="189" mass="21200">MDKKRKKWLRNIGVIMLVLYEVLPGNLLWRTEVEMTAADDFYLCYPVEEEMTDGRTLSLYLPVQPAQRQPAAVAPYERLTAYKAIEGGGEIQIVHGVLTTEQTKVRFDLAGFGQVFPQVAGTLAVQGEGTRLVGGTPLHILEGVDKNERKECLGYQAGRDVWLFYFQCAEDDDMAKAMLERAIESIAIN</sequence>
<dbReference type="Proteomes" id="UP000183639">
    <property type="component" value="Unassembled WGS sequence"/>
</dbReference>
<protein>
    <recommendedName>
        <fullName evidence="3">DUF4367 domain-containing protein</fullName>
    </recommendedName>
</protein>
<dbReference type="OrthoDB" id="1665547at2"/>
<proteinExistence type="predicted"/>
<organism evidence="1 2">
    <name type="scientific">Selenomonas ruminantium</name>
    <dbReference type="NCBI Taxonomy" id="971"/>
    <lineage>
        <taxon>Bacteria</taxon>
        <taxon>Bacillati</taxon>
        <taxon>Bacillota</taxon>
        <taxon>Negativicutes</taxon>
        <taxon>Selenomonadales</taxon>
        <taxon>Selenomonadaceae</taxon>
        <taxon>Selenomonas</taxon>
    </lineage>
</organism>
<dbReference type="AlphaFoldDB" id="A0A1I3C3F7"/>
<evidence type="ECO:0008006" key="3">
    <source>
        <dbReference type="Google" id="ProtNLM"/>
    </source>
</evidence>
<name>A0A1I3C3F7_SELRU</name>
<reference evidence="1 2" key="1">
    <citation type="submission" date="2016-10" db="EMBL/GenBank/DDBJ databases">
        <authorList>
            <person name="de Groot N.N."/>
        </authorList>
    </citation>
    <scope>NUCLEOTIDE SEQUENCE [LARGE SCALE GENOMIC DNA]</scope>
    <source>
        <strain evidence="1 2">Z108</strain>
    </source>
</reference>
<accession>A0A1I3C3F7</accession>
<dbReference type="RefSeq" id="WP_075441861.1">
    <property type="nucleotide sequence ID" value="NZ_FOQK01000002.1"/>
</dbReference>
<dbReference type="EMBL" id="FOQK01000002">
    <property type="protein sequence ID" value="SFH69105.1"/>
    <property type="molecule type" value="Genomic_DNA"/>
</dbReference>
<gene>
    <name evidence="1" type="ORF">SAMN04487861_102131</name>
</gene>
<evidence type="ECO:0000313" key="1">
    <source>
        <dbReference type="EMBL" id="SFH69105.1"/>
    </source>
</evidence>